<keyword evidence="3" id="KW-0547">Nucleotide-binding</keyword>
<keyword evidence="4 6" id="KW-0067">ATP-binding</keyword>
<evidence type="ECO:0000313" key="6">
    <source>
        <dbReference type="EMBL" id="WFP24648.1"/>
    </source>
</evidence>
<evidence type="ECO:0000313" key="7">
    <source>
        <dbReference type="Proteomes" id="UP001213504"/>
    </source>
</evidence>
<dbReference type="SUPFAM" id="SSF52540">
    <property type="entry name" value="P-loop containing nucleoside triphosphate hydrolases"/>
    <property type="match status" value="1"/>
</dbReference>
<gene>
    <name evidence="6" type="ORF">P9A14_21415</name>
</gene>
<dbReference type="InterPro" id="IPR003593">
    <property type="entry name" value="AAA+_ATPase"/>
</dbReference>
<comment type="similarity">
    <text evidence="1">Belongs to the ABC transporter superfamily.</text>
</comment>
<dbReference type="GO" id="GO:0016887">
    <property type="term" value="F:ATP hydrolysis activity"/>
    <property type="evidence" value="ECO:0007669"/>
    <property type="project" value="InterPro"/>
</dbReference>
<name>A0AAX3T644_9ACTN</name>
<evidence type="ECO:0000256" key="3">
    <source>
        <dbReference type="ARBA" id="ARBA00022741"/>
    </source>
</evidence>
<evidence type="ECO:0000256" key="1">
    <source>
        <dbReference type="ARBA" id="ARBA00005417"/>
    </source>
</evidence>
<accession>A0AAX3T644</accession>
<dbReference type="Proteomes" id="UP001213504">
    <property type="component" value="Chromosome"/>
</dbReference>
<dbReference type="InterPro" id="IPR003439">
    <property type="entry name" value="ABC_transporter-like_ATP-bd"/>
</dbReference>
<dbReference type="PANTHER" id="PTHR43776">
    <property type="entry name" value="TRANSPORT ATP-BINDING PROTEIN"/>
    <property type="match status" value="1"/>
</dbReference>
<feature type="domain" description="ABC transporter" evidence="5">
    <location>
        <begin position="7"/>
        <end position="204"/>
    </location>
</feature>
<dbReference type="GO" id="GO:0005524">
    <property type="term" value="F:ATP binding"/>
    <property type="evidence" value="ECO:0007669"/>
    <property type="project" value="UniProtKB-KW"/>
</dbReference>
<dbReference type="Pfam" id="PF00005">
    <property type="entry name" value="ABC_tran"/>
    <property type="match status" value="1"/>
</dbReference>
<dbReference type="InterPro" id="IPR050319">
    <property type="entry name" value="ABC_transp_ATP-bind"/>
</dbReference>
<dbReference type="Gene3D" id="3.40.50.300">
    <property type="entry name" value="P-loop containing nucleotide triphosphate hydrolases"/>
    <property type="match status" value="1"/>
</dbReference>
<dbReference type="AlphaFoldDB" id="A0AAX3T644"/>
<dbReference type="PANTHER" id="PTHR43776:SF7">
    <property type="entry name" value="D,D-DIPEPTIDE TRANSPORT ATP-BINDING PROTEIN DDPF-RELATED"/>
    <property type="match status" value="1"/>
</dbReference>
<sequence length="205" mass="21736">MNTGELLVGTGLSAHFDDTVVFDGLDVAVGPGAVTGVVGRSGSGKTTLLRILAGLTAPAGGTVEWRGDRRRPGDVGLLAQHPRLVTNPRWTLRRIVAEPATIAGRTCDIESVATRVGLDSSLLDRYPAQVSDGQLQRACIGRLVVQGPRIVLCDEPTAMLDPMATRSVTALLDDLVADGAGLLLVSHDRRLVESRSRDVIDLDLR</sequence>
<dbReference type="SMART" id="SM00382">
    <property type="entry name" value="AAA"/>
    <property type="match status" value="1"/>
</dbReference>
<organism evidence="6 7">
    <name type="scientific">Gordonia hongkongensis</name>
    <dbReference type="NCBI Taxonomy" id="1701090"/>
    <lineage>
        <taxon>Bacteria</taxon>
        <taxon>Bacillati</taxon>
        <taxon>Actinomycetota</taxon>
        <taxon>Actinomycetes</taxon>
        <taxon>Mycobacteriales</taxon>
        <taxon>Gordoniaceae</taxon>
        <taxon>Gordonia</taxon>
    </lineage>
</organism>
<protein>
    <submittedName>
        <fullName evidence="6">ATP-binding cassette domain-containing protein</fullName>
    </submittedName>
</protein>
<evidence type="ECO:0000259" key="5">
    <source>
        <dbReference type="PROSITE" id="PS50893"/>
    </source>
</evidence>
<evidence type="ECO:0000256" key="2">
    <source>
        <dbReference type="ARBA" id="ARBA00022448"/>
    </source>
</evidence>
<dbReference type="EMBL" id="CP121270">
    <property type="protein sequence ID" value="WFP24648.1"/>
    <property type="molecule type" value="Genomic_DNA"/>
</dbReference>
<evidence type="ECO:0000256" key="4">
    <source>
        <dbReference type="ARBA" id="ARBA00022840"/>
    </source>
</evidence>
<dbReference type="GO" id="GO:0055085">
    <property type="term" value="P:transmembrane transport"/>
    <property type="evidence" value="ECO:0007669"/>
    <property type="project" value="UniProtKB-ARBA"/>
</dbReference>
<dbReference type="RefSeq" id="WP_058252257.1">
    <property type="nucleotide sequence ID" value="NZ_CBDRMI010000011.1"/>
</dbReference>
<dbReference type="PROSITE" id="PS50893">
    <property type="entry name" value="ABC_TRANSPORTER_2"/>
    <property type="match status" value="1"/>
</dbReference>
<dbReference type="InterPro" id="IPR027417">
    <property type="entry name" value="P-loop_NTPase"/>
</dbReference>
<reference evidence="6" key="1">
    <citation type="submission" date="2023-04" db="EMBL/GenBank/DDBJ databases">
        <title>Complete genome sequence of a phthalic acid esters degrading bacterial strain.</title>
        <authorList>
            <person name="Weng L."/>
            <person name="Jia Y."/>
            <person name="Ren L."/>
        </authorList>
    </citation>
    <scope>NUCLEOTIDE SEQUENCE</scope>
    <source>
        <strain evidence="6">RL-LY01</strain>
    </source>
</reference>
<keyword evidence="2" id="KW-0813">Transport</keyword>
<proteinExistence type="inferred from homology"/>